<comment type="caution">
    <text evidence="2">The sequence shown here is derived from an EMBL/GenBank/DDBJ whole genome shotgun (WGS) entry which is preliminary data.</text>
</comment>
<protein>
    <recommendedName>
        <fullName evidence="1">DUF4777 domain-containing protein</fullName>
    </recommendedName>
</protein>
<sequence length="121" mass="14277">MTAVEAADKPTEGPPGRIIIKFLQEARGGATLSEILSHLQTNYGKENSDELNRTVEKILENGAALGFLERKGSHYLNWEPREMACGRRRRRARSCCRRRRQRRIRRRRSCCCRRRRRRKHC</sequence>
<dbReference type="EMBL" id="CAVLGL010000082">
    <property type="protein sequence ID" value="CAK1588294.1"/>
    <property type="molecule type" value="Genomic_DNA"/>
</dbReference>
<keyword evidence="3" id="KW-1185">Reference proteome</keyword>
<proteinExistence type="predicted"/>
<dbReference type="Proteomes" id="UP001314205">
    <property type="component" value="Unassembled WGS sequence"/>
</dbReference>
<evidence type="ECO:0000259" key="1">
    <source>
        <dbReference type="Pfam" id="PF16007"/>
    </source>
</evidence>
<dbReference type="Pfam" id="PF16007">
    <property type="entry name" value="DUF4777"/>
    <property type="match status" value="1"/>
</dbReference>
<organism evidence="2 3">
    <name type="scientific">Parnassius mnemosyne</name>
    <name type="common">clouded apollo</name>
    <dbReference type="NCBI Taxonomy" id="213953"/>
    <lineage>
        <taxon>Eukaryota</taxon>
        <taxon>Metazoa</taxon>
        <taxon>Ecdysozoa</taxon>
        <taxon>Arthropoda</taxon>
        <taxon>Hexapoda</taxon>
        <taxon>Insecta</taxon>
        <taxon>Pterygota</taxon>
        <taxon>Neoptera</taxon>
        <taxon>Endopterygota</taxon>
        <taxon>Lepidoptera</taxon>
        <taxon>Glossata</taxon>
        <taxon>Ditrysia</taxon>
        <taxon>Papilionoidea</taxon>
        <taxon>Papilionidae</taxon>
        <taxon>Parnassiinae</taxon>
        <taxon>Parnassini</taxon>
        <taxon>Parnassius</taxon>
        <taxon>Driopa</taxon>
    </lineage>
</organism>
<accession>A0AAV1L2J8</accession>
<evidence type="ECO:0000313" key="3">
    <source>
        <dbReference type="Proteomes" id="UP001314205"/>
    </source>
</evidence>
<reference evidence="2 3" key="1">
    <citation type="submission" date="2023-11" db="EMBL/GenBank/DDBJ databases">
        <authorList>
            <person name="Hedman E."/>
            <person name="Englund M."/>
            <person name="Stromberg M."/>
            <person name="Nyberg Akerstrom W."/>
            <person name="Nylinder S."/>
            <person name="Jareborg N."/>
            <person name="Kallberg Y."/>
            <person name="Kronander E."/>
        </authorList>
    </citation>
    <scope>NUCLEOTIDE SEQUENCE [LARGE SCALE GENOMIC DNA]</scope>
</reference>
<evidence type="ECO:0000313" key="2">
    <source>
        <dbReference type="EMBL" id="CAK1588294.1"/>
    </source>
</evidence>
<gene>
    <name evidence="2" type="ORF">PARMNEM_LOCUS8951</name>
</gene>
<dbReference type="InterPro" id="IPR031957">
    <property type="entry name" value="DUF4777"/>
</dbReference>
<feature type="domain" description="DUF4777" evidence="1">
    <location>
        <begin position="16"/>
        <end position="75"/>
    </location>
</feature>
<dbReference type="AlphaFoldDB" id="A0AAV1L2J8"/>
<name>A0AAV1L2J8_9NEOP</name>